<sequence>MERSPQGARYSSVAILLHWLIALVIIGQFWLGFHMTGQKPGSAEQFANFQLHKSIGITILMLTALRLAWRLGHRPPPLPDHMSRLERRLAVTSHHGLYLLMFVIPLSGWALVSASPLKLPILLYSRLPWPHIPGLQGFADQKAVADGLGETHEILAILMLLLLLVHVAAALRHHLLLKDDILIRMLPFVGKRGP</sequence>
<evidence type="ECO:0000256" key="8">
    <source>
        <dbReference type="ARBA" id="ARBA00022982"/>
    </source>
</evidence>
<accession>A0A9X3TXK5</accession>
<evidence type="ECO:0000256" key="12">
    <source>
        <dbReference type="ARBA" id="ARBA00037975"/>
    </source>
</evidence>
<evidence type="ECO:0000256" key="2">
    <source>
        <dbReference type="ARBA" id="ARBA00004651"/>
    </source>
</evidence>
<reference evidence="15" key="2">
    <citation type="journal article" date="2023" name="Syst. Appl. Microbiol.">
        <title>Govania unica gen. nov., sp. nov., a rare biosphere bacterium that represents a novel family in the class Alphaproteobacteria.</title>
        <authorList>
            <person name="Vandamme P."/>
            <person name="Peeters C."/>
            <person name="Hettiarachchi A."/>
            <person name="Cnockaert M."/>
            <person name="Carlier A."/>
        </authorList>
    </citation>
    <scope>NUCLEOTIDE SEQUENCE</scope>
    <source>
        <strain evidence="15">LMG 31809</strain>
    </source>
</reference>
<dbReference type="GO" id="GO:0005886">
    <property type="term" value="C:plasma membrane"/>
    <property type="evidence" value="ECO:0007669"/>
    <property type="project" value="UniProtKB-SubCell"/>
</dbReference>
<organism evidence="15 16">
    <name type="scientific">Govanella unica</name>
    <dbReference type="NCBI Taxonomy" id="2975056"/>
    <lineage>
        <taxon>Bacteria</taxon>
        <taxon>Pseudomonadati</taxon>
        <taxon>Pseudomonadota</taxon>
        <taxon>Alphaproteobacteria</taxon>
        <taxon>Emcibacterales</taxon>
        <taxon>Govanellaceae</taxon>
        <taxon>Govanella</taxon>
    </lineage>
</organism>
<dbReference type="GO" id="GO:0046872">
    <property type="term" value="F:metal ion binding"/>
    <property type="evidence" value="ECO:0007669"/>
    <property type="project" value="UniProtKB-KW"/>
</dbReference>
<evidence type="ECO:0000256" key="3">
    <source>
        <dbReference type="ARBA" id="ARBA00022448"/>
    </source>
</evidence>
<keyword evidence="7" id="KW-0479">Metal-binding</keyword>
<dbReference type="GO" id="GO:0009055">
    <property type="term" value="F:electron transfer activity"/>
    <property type="evidence" value="ECO:0007669"/>
    <property type="project" value="InterPro"/>
</dbReference>
<dbReference type="InterPro" id="IPR011577">
    <property type="entry name" value="Cyt_b561_bac/Ni-Hgenase"/>
</dbReference>
<comment type="caution">
    <text evidence="15">The sequence shown here is derived from an EMBL/GenBank/DDBJ whole genome shotgun (WGS) entry which is preliminary data.</text>
</comment>
<dbReference type="SUPFAM" id="SSF81342">
    <property type="entry name" value="Transmembrane di-heme cytochromes"/>
    <property type="match status" value="1"/>
</dbReference>
<evidence type="ECO:0000313" key="15">
    <source>
        <dbReference type="EMBL" id="MDA5193540.1"/>
    </source>
</evidence>
<keyword evidence="16" id="KW-1185">Reference proteome</keyword>
<evidence type="ECO:0000256" key="4">
    <source>
        <dbReference type="ARBA" id="ARBA00022475"/>
    </source>
</evidence>
<keyword evidence="6 13" id="KW-0812">Transmembrane</keyword>
<dbReference type="GO" id="GO:0022904">
    <property type="term" value="P:respiratory electron transport chain"/>
    <property type="evidence" value="ECO:0007669"/>
    <property type="project" value="InterPro"/>
</dbReference>
<proteinExistence type="inferred from homology"/>
<evidence type="ECO:0000256" key="5">
    <source>
        <dbReference type="ARBA" id="ARBA00022617"/>
    </source>
</evidence>
<dbReference type="GO" id="GO:0020037">
    <property type="term" value="F:heme binding"/>
    <property type="evidence" value="ECO:0007669"/>
    <property type="project" value="TreeGrafter"/>
</dbReference>
<evidence type="ECO:0000256" key="13">
    <source>
        <dbReference type="SAM" id="Phobius"/>
    </source>
</evidence>
<reference evidence="15" key="1">
    <citation type="submission" date="2022-08" db="EMBL/GenBank/DDBJ databases">
        <authorList>
            <person name="Vandamme P."/>
            <person name="Hettiarachchi A."/>
            <person name="Peeters C."/>
            <person name="Cnockaert M."/>
            <person name="Carlier A."/>
        </authorList>
    </citation>
    <scope>NUCLEOTIDE SEQUENCE</scope>
    <source>
        <strain evidence="15">LMG 31809</strain>
    </source>
</reference>
<keyword evidence="8" id="KW-0249">Electron transport</keyword>
<dbReference type="InterPro" id="IPR016174">
    <property type="entry name" value="Di-haem_cyt_TM"/>
</dbReference>
<dbReference type="AlphaFoldDB" id="A0A9X3TXK5"/>
<dbReference type="PANTHER" id="PTHR30529">
    <property type="entry name" value="CYTOCHROME B561"/>
    <property type="match status" value="1"/>
</dbReference>
<name>A0A9X3TXK5_9PROT</name>
<dbReference type="Proteomes" id="UP001141619">
    <property type="component" value="Unassembled WGS sequence"/>
</dbReference>
<evidence type="ECO:0000259" key="14">
    <source>
        <dbReference type="Pfam" id="PF01292"/>
    </source>
</evidence>
<keyword evidence="10" id="KW-0408">Iron</keyword>
<dbReference type="EMBL" id="JANWOI010000002">
    <property type="protein sequence ID" value="MDA5193540.1"/>
    <property type="molecule type" value="Genomic_DNA"/>
</dbReference>
<comment type="cofactor">
    <cofactor evidence="1">
        <name>heme b</name>
        <dbReference type="ChEBI" id="CHEBI:60344"/>
    </cofactor>
</comment>
<keyword evidence="4" id="KW-1003">Cell membrane</keyword>
<gene>
    <name evidence="15" type="ORF">NYP16_06185</name>
</gene>
<dbReference type="Gene3D" id="1.20.950.20">
    <property type="entry name" value="Transmembrane di-heme cytochromes, Chain C"/>
    <property type="match status" value="1"/>
</dbReference>
<evidence type="ECO:0000256" key="11">
    <source>
        <dbReference type="ARBA" id="ARBA00023136"/>
    </source>
</evidence>
<dbReference type="PANTHER" id="PTHR30529:SF1">
    <property type="entry name" value="CYTOCHROME B561 HOMOLOG 2"/>
    <property type="match status" value="1"/>
</dbReference>
<dbReference type="Pfam" id="PF01292">
    <property type="entry name" value="Ni_hydr_CYTB"/>
    <property type="match status" value="1"/>
</dbReference>
<feature type="transmembrane region" description="Helical" evidence="13">
    <location>
        <begin position="89"/>
        <end position="112"/>
    </location>
</feature>
<keyword evidence="11 13" id="KW-0472">Membrane</keyword>
<keyword evidence="3" id="KW-0813">Transport</keyword>
<evidence type="ECO:0000256" key="9">
    <source>
        <dbReference type="ARBA" id="ARBA00022989"/>
    </source>
</evidence>
<feature type="domain" description="Cytochrome b561 bacterial/Ni-hydrogenase" evidence="14">
    <location>
        <begin position="9"/>
        <end position="187"/>
    </location>
</feature>
<evidence type="ECO:0000313" key="16">
    <source>
        <dbReference type="Proteomes" id="UP001141619"/>
    </source>
</evidence>
<dbReference type="RefSeq" id="WP_274943242.1">
    <property type="nucleotide sequence ID" value="NZ_JANWOI010000002.1"/>
</dbReference>
<feature type="transmembrane region" description="Helical" evidence="13">
    <location>
        <begin position="51"/>
        <end position="69"/>
    </location>
</feature>
<evidence type="ECO:0000256" key="6">
    <source>
        <dbReference type="ARBA" id="ARBA00022692"/>
    </source>
</evidence>
<keyword evidence="5" id="KW-0349">Heme</keyword>
<feature type="transmembrane region" description="Helical" evidence="13">
    <location>
        <begin position="154"/>
        <end position="175"/>
    </location>
</feature>
<evidence type="ECO:0000256" key="7">
    <source>
        <dbReference type="ARBA" id="ARBA00022723"/>
    </source>
</evidence>
<comment type="similarity">
    <text evidence="12">Belongs to the cytochrome b561 family.</text>
</comment>
<protein>
    <submittedName>
        <fullName evidence="15">Cytochrome b</fullName>
    </submittedName>
</protein>
<feature type="transmembrane region" description="Helical" evidence="13">
    <location>
        <begin position="12"/>
        <end position="31"/>
    </location>
</feature>
<dbReference type="InterPro" id="IPR052168">
    <property type="entry name" value="Cytochrome_b561_oxidase"/>
</dbReference>
<comment type="subcellular location">
    <subcellularLocation>
        <location evidence="2">Cell membrane</location>
        <topology evidence="2">Multi-pass membrane protein</topology>
    </subcellularLocation>
</comment>
<evidence type="ECO:0000256" key="10">
    <source>
        <dbReference type="ARBA" id="ARBA00023004"/>
    </source>
</evidence>
<evidence type="ECO:0000256" key="1">
    <source>
        <dbReference type="ARBA" id="ARBA00001970"/>
    </source>
</evidence>
<keyword evidence="9 13" id="KW-1133">Transmembrane helix</keyword>